<dbReference type="GO" id="GO:0003684">
    <property type="term" value="F:damaged DNA binding"/>
    <property type="evidence" value="ECO:0007669"/>
    <property type="project" value="InterPro"/>
</dbReference>
<evidence type="ECO:0000313" key="11">
    <source>
        <dbReference type="Proteomes" id="UP000035680"/>
    </source>
</evidence>
<dbReference type="InterPro" id="IPR012904">
    <property type="entry name" value="OGG_N"/>
</dbReference>
<keyword evidence="6" id="KW-0456">Lyase</keyword>
<dbReference type="SMART" id="SM00478">
    <property type="entry name" value="ENDO3c"/>
    <property type="match status" value="1"/>
</dbReference>
<dbReference type="PANTHER" id="PTHR10242:SF2">
    <property type="entry name" value="N-GLYCOSYLASE_DNA LYASE"/>
    <property type="match status" value="1"/>
</dbReference>
<dbReference type="GO" id="GO:0034039">
    <property type="term" value="F:8-oxo-7,8-dihydroguanine DNA N-glycosylase activity"/>
    <property type="evidence" value="ECO:0007669"/>
    <property type="project" value="TreeGrafter"/>
</dbReference>
<evidence type="ECO:0000259" key="10">
    <source>
        <dbReference type="SMART" id="SM00478"/>
    </source>
</evidence>
<dbReference type="STRING" id="75913.A0A0K0F992"/>
<dbReference type="GO" id="GO:0006285">
    <property type="term" value="P:base-excision repair, AP site formation"/>
    <property type="evidence" value="ECO:0007669"/>
    <property type="project" value="TreeGrafter"/>
</dbReference>
<name>A0A0K0F992_STRVS</name>
<dbReference type="InterPro" id="IPR052054">
    <property type="entry name" value="Oxidative_DNA_repair_enzyme"/>
</dbReference>
<evidence type="ECO:0000256" key="6">
    <source>
        <dbReference type="ARBA" id="ARBA00023239"/>
    </source>
</evidence>
<organism evidence="11 12">
    <name type="scientific">Strongyloides venezuelensis</name>
    <name type="common">Threadworm</name>
    <dbReference type="NCBI Taxonomy" id="75913"/>
    <lineage>
        <taxon>Eukaryota</taxon>
        <taxon>Metazoa</taxon>
        <taxon>Ecdysozoa</taxon>
        <taxon>Nematoda</taxon>
        <taxon>Chromadorea</taxon>
        <taxon>Rhabditida</taxon>
        <taxon>Tylenchina</taxon>
        <taxon>Panagrolaimomorpha</taxon>
        <taxon>Strongyloidoidea</taxon>
        <taxon>Strongyloididae</taxon>
        <taxon>Strongyloides</taxon>
    </lineage>
</organism>
<evidence type="ECO:0000256" key="1">
    <source>
        <dbReference type="ARBA" id="ARBA00010679"/>
    </source>
</evidence>
<evidence type="ECO:0000313" key="12">
    <source>
        <dbReference type="WBParaSite" id="SVE_0539300.1"/>
    </source>
</evidence>
<dbReference type="Pfam" id="PF00730">
    <property type="entry name" value="HhH-GPD"/>
    <property type="match status" value="1"/>
</dbReference>
<dbReference type="GO" id="GO:0006289">
    <property type="term" value="P:nucleotide-excision repair"/>
    <property type="evidence" value="ECO:0007669"/>
    <property type="project" value="InterPro"/>
</dbReference>
<evidence type="ECO:0000256" key="2">
    <source>
        <dbReference type="ARBA" id="ARBA00012720"/>
    </source>
</evidence>
<keyword evidence="5" id="KW-0234">DNA repair</keyword>
<evidence type="ECO:0000256" key="4">
    <source>
        <dbReference type="ARBA" id="ARBA00022801"/>
    </source>
</evidence>
<reference evidence="12" key="2">
    <citation type="submission" date="2015-08" db="UniProtKB">
        <authorList>
            <consortium name="WormBaseParasite"/>
        </authorList>
    </citation>
    <scope>IDENTIFICATION</scope>
</reference>
<dbReference type="Gene3D" id="3.30.310.40">
    <property type="match status" value="1"/>
</dbReference>
<dbReference type="Gene3D" id="1.10.340.30">
    <property type="entry name" value="Hypothetical protein, domain 2"/>
    <property type="match status" value="1"/>
</dbReference>
<dbReference type="Proteomes" id="UP000035680">
    <property type="component" value="Unassembled WGS sequence"/>
</dbReference>
<dbReference type="GO" id="GO:0140078">
    <property type="term" value="F:class I DNA-(apurinic or apyrimidinic site) endonuclease activity"/>
    <property type="evidence" value="ECO:0007669"/>
    <property type="project" value="UniProtKB-EC"/>
</dbReference>
<reference evidence="11" key="1">
    <citation type="submission" date="2014-07" db="EMBL/GenBank/DDBJ databases">
        <authorList>
            <person name="Martin A.A"/>
            <person name="De Silva N."/>
        </authorList>
    </citation>
    <scope>NUCLEOTIDE SEQUENCE</scope>
</reference>
<keyword evidence="4" id="KW-0378">Hydrolase</keyword>
<dbReference type="Gene3D" id="1.10.1670.10">
    <property type="entry name" value="Helix-hairpin-Helix base-excision DNA repair enzymes (C-terminal)"/>
    <property type="match status" value="1"/>
</dbReference>
<keyword evidence="11" id="KW-1185">Reference proteome</keyword>
<dbReference type="InterPro" id="IPR003265">
    <property type="entry name" value="HhH-GPD_domain"/>
</dbReference>
<dbReference type="WBParaSite" id="SVE_0539300.1">
    <property type="protein sequence ID" value="SVE_0539300.1"/>
    <property type="gene ID" value="SVE_0539300"/>
</dbReference>
<evidence type="ECO:0000256" key="8">
    <source>
        <dbReference type="ARBA" id="ARBA00023295"/>
    </source>
</evidence>
<comment type="similarity">
    <text evidence="1">Belongs to the type-1 OGG1 family.</text>
</comment>
<keyword evidence="3" id="KW-0227">DNA damage</keyword>
<dbReference type="EC" id="4.2.99.18" evidence="2"/>
<dbReference type="SUPFAM" id="SSF48150">
    <property type="entry name" value="DNA-glycosylase"/>
    <property type="match status" value="1"/>
</dbReference>
<proteinExistence type="inferred from homology"/>
<keyword evidence="8" id="KW-0326">Glycosidase</keyword>
<feature type="domain" description="HhH-GPD" evidence="10">
    <location>
        <begin position="127"/>
        <end position="300"/>
    </location>
</feature>
<dbReference type="Pfam" id="PF07934">
    <property type="entry name" value="OGG_N"/>
    <property type="match status" value="1"/>
</dbReference>
<dbReference type="InterPro" id="IPR023170">
    <property type="entry name" value="HhH_base_excis_C"/>
</dbReference>
<keyword evidence="7" id="KW-0511">Multifunctional enzyme</keyword>
<protein>
    <recommendedName>
        <fullName evidence="2">DNA-(apurinic or apyrimidinic site) lyase</fullName>
        <ecNumber evidence="2">4.2.99.18</ecNumber>
    </recommendedName>
</protein>
<evidence type="ECO:0000256" key="7">
    <source>
        <dbReference type="ARBA" id="ARBA00023268"/>
    </source>
</evidence>
<comment type="catalytic activity">
    <reaction evidence="9">
        <text>2'-deoxyribonucleotide-(2'-deoxyribose 5'-phosphate)-2'-deoxyribonucleotide-DNA = a 3'-end 2'-deoxyribonucleotide-(2,3-dehydro-2,3-deoxyribose 5'-phosphate)-DNA + a 5'-end 5'-phospho-2'-deoxyribonucleoside-DNA + H(+)</text>
        <dbReference type="Rhea" id="RHEA:66592"/>
        <dbReference type="Rhea" id="RHEA-COMP:13180"/>
        <dbReference type="Rhea" id="RHEA-COMP:16897"/>
        <dbReference type="Rhea" id="RHEA-COMP:17067"/>
        <dbReference type="ChEBI" id="CHEBI:15378"/>
        <dbReference type="ChEBI" id="CHEBI:136412"/>
        <dbReference type="ChEBI" id="CHEBI:157695"/>
        <dbReference type="ChEBI" id="CHEBI:167181"/>
        <dbReference type="EC" id="4.2.99.18"/>
    </reaction>
</comment>
<dbReference type="InterPro" id="IPR011257">
    <property type="entry name" value="DNA_glycosylase"/>
</dbReference>
<evidence type="ECO:0000256" key="3">
    <source>
        <dbReference type="ARBA" id="ARBA00022763"/>
    </source>
</evidence>
<dbReference type="GO" id="GO:0005634">
    <property type="term" value="C:nucleus"/>
    <property type="evidence" value="ECO:0007669"/>
    <property type="project" value="TreeGrafter"/>
</dbReference>
<evidence type="ECO:0000256" key="9">
    <source>
        <dbReference type="ARBA" id="ARBA00044632"/>
    </source>
</evidence>
<dbReference type="CDD" id="cd00056">
    <property type="entry name" value="ENDO3c"/>
    <property type="match status" value="1"/>
</dbReference>
<sequence>MSIVKIPKNVLNLEILLFNGQSFRWRSRKTPTSVEYYGVTHDRVWKIERLDDMTVKYEVLHSFKETNEDKDRTIFHHYFNLDVDVNAILSEWTNDDYFKKVVEQHPNLLGIRILNQEVFETIISFICSSNNNVPRISKMVEKFCQLYGECFEYDNMKFYSLPNVEKLKNVSSIDEDLRKNSFGYRAKYIAESILMINKLGGSKYLEILQTKNTEKAREELLKLRGIGRKVADCILLMGLHHYHVVPCDVHVKRLVKNNYIPSLDEKKFTTKDIYDVQEFFESKFGKYAGWVQSILFTVQLLSLHVKSD</sequence>
<dbReference type="PANTHER" id="PTHR10242">
    <property type="entry name" value="8-OXOGUANINE DNA GLYCOSYLASE"/>
    <property type="match status" value="1"/>
</dbReference>
<accession>A0A0K0F992</accession>
<dbReference type="SUPFAM" id="SSF55945">
    <property type="entry name" value="TATA-box binding protein-like"/>
    <property type="match status" value="1"/>
</dbReference>
<evidence type="ECO:0000256" key="5">
    <source>
        <dbReference type="ARBA" id="ARBA00023204"/>
    </source>
</evidence>
<dbReference type="AlphaFoldDB" id="A0A0K0F992"/>